<comment type="caution">
    <text evidence="1">The sequence shown here is derived from an EMBL/GenBank/DDBJ whole genome shotgun (WGS) entry which is preliminary data.</text>
</comment>
<evidence type="ECO:0000313" key="1">
    <source>
        <dbReference type="EMBL" id="POM63993.1"/>
    </source>
</evidence>
<gene>
    <name evidence="1" type="ORF">PHPALM_20540</name>
</gene>
<dbReference type="AlphaFoldDB" id="A0A2P4XEL7"/>
<sequence>MWRQFQGTSTDKTEKADLGFALWERHHWIQVSAVENYLRRLEREHGRKDPLVVALVAKWKTYNKTRNLRADRLHGVPSLGMEYPRENPAELLLEPSYLQYPFEVLDWAPTTDNWIQELVVPDAQQTWRNCWMDAPAEHPYNTTFAPCNPDVPLFVPRHRS</sequence>
<evidence type="ECO:0000313" key="2">
    <source>
        <dbReference type="Proteomes" id="UP000237271"/>
    </source>
</evidence>
<reference evidence="1 2" key="1">
    <citation type="journal article" date="2017" name="Genome Biol. Evol.">
        <title>Phytophthora megakarya and P. palmivora, closely related causal agents of cacao black pod rot, underwent increases in genome sizes and gene numbers by different mechanisms.</title>
        <authorList>
            <person name="Ali S.S."/>
            <person name="Shao J."/>
            <person name="Lary D.J."/>
            <person name="Kronmiller B."/>
            <person name="Shen D."/>
            <person name="Strem M.D."/>
            <person name="Amoako-Attah I."/>
            <person name="Akrofi A.Y."/>
            <person name="Begoude B.A."/>
            <person name="Ten Hoopen G.M."/>
            <person name="Coulibaly K."/>
            <person name="Kebe B.I."/>
            <person name="Melnick R.L."/>
            <person name="Guiltinan M.J."/>
            <person name="Tyler B.M."/>
            <person name="Meinhardt L.W."/>
            <person name="Bailey B.A."/>
        </authorList>
    </citation>
    <scope>NUCLEOTIDE SEQUENCE [LARGE SCALE GENOMIC DNA]</scope>
    <source>
        <strain evidence="2">sbr112.9</strain>
    </source>
</reference>
<dbReference type="OrthoDB" id="127201at2759"/>
<name>A0A2P4XEL7_9STRA</name>
<proteinExistence type="predicted"/>
<accession>A0A2P4XEL7</accession>
<organism evidence="1 2">
    <name type="scientific">Phytophthora palmivora</name>
    <dbReference type="NCBI Taxonomy" id="4796"/>
    <lineage>
        <taxon>Eukaryota</taxon>
        <taxon>Sar</taxon>
        <taxon>Stramenopiles</taxon>
        <taxon>Oomycota</taxon>
        <taxon>Peronosporomycetes</taxon>
        <taxon>Peronosporales</taxon>
        <taxon>Peronosporaceae</taxon>
        <taxon>Phytophthora</taxon>
    </lineage>
</organism>
<dbReference type="Proteomes" id="UP000237271">
    <property type="component" value="Unassembled WGS sequence"/>
</dbReference>
<protein>
    <submittedName>
        <fullName evidence="1">Uncharacterized protein</fullName>
    </submittedName>
</protein>
<keyword evidence="2" id="KW-1185">Reference proteome</keyword>
<dbReference type="EMBL" id="NCKW01011226">
    <property type="protein sequence ID" value="POM63993.1"/>
    <property type="molecule type" value="Genomic_DNA"/>
</dbReference>